<evidence type="ECO:0000313" key="4">
    <source>
        <dbReference type="Proteomes" id="UP001055429"/>
    </source>
</evidence>
<dbReference type="InterPro" id="IPR042171">
    <property type="entry name" value="Acyl-CoA_hotdog"/>
</dbReference>
<evidence type="ECO:0000313" key="3">
    <source>
        <dbReference type="EMBL" id="URI16108.1"/>
    </source>
</evidence>
<dbReference type="Gene3D" id="2.40.160.210">
    <property type="entry name" value="Acyl-CoA thioesterase, double hotdog domain"/>
    <property type="match status" value="1"/>
</dbReference>
<feature type="domain" description="Acyl-CoA thioesterase-like C-terminal" evidence="2">
    <location>
        <begin position="147"/>
        <end position="280"/>
    </location>
</feature>
<keyword evidence="4" id="KW-1185">Reference proteome</keyword>
<evidence type="ECO:0000259" key="1">
    <source>
        <dbReference type="Pfam" id="PF13622"/>
    </source>
</evidence>
<reference evidence="3" key="1">
    <citation type="submission" date="2022-05" db="EMBL/GenBank/DDBJ databases">
        <title>Brevundimonas albigilva TT17 genome sequence.</title>
        <authorList>
            <person name="Lee K."/>
            <person name="Son H."/>
        </authorList>
    </citation>
    <scope>NUCLEOTIDE SEQUENCE</scope>
    <source>
        <strain evidence="3">TT17</strain>
    </source>
</reference>
<gene>
    <name evidence="3" type="ORF">M8231_03755</name>
</gene>
<dbReference type="SUPFAM" id="SSF54637">
    <property type="entry name" value="Thioesterase/thiol ester dehydrase-isomerase"/>
    <property type="match status" value="2"/>
</dbReference>
<dbReference type="RefSeq" id="WP_249751089.1">
    <property type="nucleotide sequence ID" value="NZ_CP097298.1"/>
</dbReference>
<dbReference type="Pfam" id="PF13622">
    <property type="entry name" value="4HBT_3"/>
    <property type="match status" value="1"/>
</dbReference>
<dbReference type="InterPro" id="IPR049450">
    <property type="entry name" value="ACOT8-like_C"/>
</dbReference>
<dbReference type="InterPro" id="IPR049449">
    <property type="entry name" value="TesB_ACOT8-like_N"/>
</dbReference>
<organism evidence="3 4">
    <name type="scientific">Brevundimonas albigilva</name>
    <dbReference type="NCBI Taxonomy" id="1312364"/>
    <lineage>
        <taxon>Bacteria</taxon>
        <taxon>Pseudomonadati</taxon>
        <taxon>Pseudomonadota</taxon>
        <taxon>Alphaproteobacteria</taxon>
        <taxon>Caulobacterales</taxon>
        <taxon>Caulobacteraceae</taxon>
        <taxon>Brevundimonas</taxon>
    </lineage>
</organism>
<dbReference type="InterPro" id="IPR029069">
    <property type="entry name" value="HotDog_dom_sf"/>
</dbReference>
<accession>A0ABY4SPE0</accession>
<feature type="domain" description="Acyl-CoA thioesterase-like N-terminal HotDog" evidence="1">
    <location>
        <begin position="48"/>
        <end position="125"/>
    </location>
</feature>
<sequence length="290" mass="30909">MTTFPAPLSPAPLSLAQALAFRPMEDGALSASVAGDFSNGPSGAPPEKGFPFGGLLAALCAEGMRQGLALTAPLRTLSVQYLSAARFGQPVAFRPRLLRGGRNVIYAAIEADQDGRMTHHATGTYGVDAATPPLSPLHAPPPPLESLDPEARIGGPMAPHFARHVDYRFDGGPNILGGNEGRPVVERTWMRMADRRPLDEVGLCYLLDALYPPAWTASARPAPMTTVDLRIDILADPTPATAPDGWAFFEFRMLDLGLGWTVDEATAWGADGAPLAISRQRRKLLPQRGA</sequence>
<dbReference type="Proteomes" id="UP001055429">
    <property type="component" value="Chromosome"/>
</dbReference>
<evidence type="ECO:0000259" key="2">
    <source>
        <dbReference type="Pfam" id="PF20789"/>
    </source>
</evidence>
<proteinExistence type="predicted"/>
<name>A0ABY4SPE0_9CAUL</name>
<protein>
    <submittedName>
        <fullName evidence="3">Thioesterase family protein</fullName>
    </submittedName>
</protein>
<dbReference type="EMBL" id="CP097649">
    <property type="protein sequence ID" value="URI16108.1"/>
    <property type="molecule type" value="Genomic_DNA"/>
</dbReference>
<dbReference type="Pfam" id="PF20789">
    <property type="entry name" value="4HBT_3C"/>
    <property type="match status" value="1"/>
</dbReference>